<reference evidence="6 7" key="1">
    <citation type="submission" date="2019-11" db="EMBL/GenBank/DDBJ databases">
        <title>Pedobacter sp. HMF7647 Genome sequencing and assembly.</title>
        <authorList>
            <person name="Kang H."/>
            <person name="Kim H."/>
            <person name="Joh K."/>
        </authorList>
    </citation>
    <scope>NUCLEOTIDE SEQUENCE [LARGE SCALE GENOMIC DNA]</scope>
    <source>
        <strain evidence="6 7">HMF7647</strain>
    </source>
</reference>
<dbReference type="PANTHER" id="PTHR46630:SF1">
    <property type="entry name" value="TETRATRICOPEPTIDE REPEAT PROTEIN 29"/>
    <property type="match status" value="1"/>
</dbReference>
<dbReference type="InterPro" id="IPR011990">
    <property type="entry name" value="TPR-like_helical_dom_sf"/>
</dbReference>
<dbReference type="InterPro" id="IPR051476">
    <property type="entry name" value="Bac_ResReg_Asp_Phosphatase"/>
</dbReference>
<dbReference type="PANTHER" id="PTHR46630">
    <property type="entry name" value="TETRATRICOPEPTIDE REPEAT PROTEIN 29"/>
    <property type="match status" value="1"/>
</dbReference>
<evidence type="ECO:0000256" key="2">
    <source>
        <dbReference type="ARBA" id="ARBA00022490"/>
    </source>
</evidence>
<evidence type="ECO:0000256" key="1">
    <source>
        <dbReference type="ARBA" id="ARBA00004496"/>
    </source>
</evidence>
<comment type="similarity">
    <text evidence="5">Belongs to the Rap family.</text>
</comment>
<comment type="caution">
    <text evidence="6">The sequence shown here is derived from an EMBL/GenBank/DDBJ whole genome shotgun (WGS) entry which is preliminary data.</text>
</comment>
<dbReference type="Gene3D" id="1.25.40.10">
    <property type="entry name" value="Tetratricopeptide repeat domain"/>
    <property type="match status" value="2"/>
</dbReference>
<gene>
    <name evidence="6" type="ORF">GS399_01320</name>
</gene>
<keyword evidence="3" id="KW-0677">Repeat</keyword>
<sequence>MAQISASDSVFLQNNQKANRYYLTSRQYFSQKRPDDAFAELLKAESLYRKIGNQIGLASVNESYADFYAANKMSDDALRYYEKGLLLLTSTESDSLAGELAFKIARLNYRKNDTDEAIKYFAYSISRFEKAAIKNGQAKNYVQIASIRRQQKKYIDAESIILKDALPKFRNGEDNTGRIGCFNVLAGTYQDQKRYSEAKWFYLQGNELARTIGDTSMIITSLTKLAQVKISINDYDLALRDLKEAQQLAEKTKSVRLLSDVKLAMSQLYAKMGQKKKQDLKGKLLIAG</sequence>
<name>A0A7K1Y4T8_9SPHI</name>
<keyword evidence="7" id="KW-1185">Reference proteome</keyword>
<keyword evidence="4" id="KW-0802">TPR repeat</keyword>
<dbReference type="GO" id="GO:0005737">
    <property type="term" value="C:cytoplasm"/>
    <property type="evidence" value="ECO:0007669"/>
    <property type="project" value="UniProtKB-SubCell"/>
</dbReference>
<protein>
    <recommendedName>
        <fullName evidence="8">Tetratricopeptide repeat protein</fullName>
    </recommendedName>
</protein>
<accession>A0A7K1Y4T8</accession>
<evidence type="ECO:0000256" key="4">
    <source>
        <dbReference type="ARBA" id="ARBA00022803"/>
    </source>
</evidence>
<keyword evidence="2" id="KW-0963">Cytoplasm</keyword>
<dbReference type="EMBL" id="WVHT01000001">
    <property type="protein sequence ID" value="MXV49597.1"/>
    <property type="molecule type" value="Genomic_DNA"/>
</dbReference>
<proteinExistence type="inferred from homology"/>
<dbReference type="Proteomes" id="UP000466586">
    <property type="component" value="Unassembled WGS sequence"/>
</dbReference>
<evidence type="ECO:0000256" key="3">
    <source>
        <dbReference type="ARBA" id="ARBA00022737"/>
    </source>
</evidence>
<evidence type="ECO:0000313" key="6">
    <source>
        <dbReference type="EMBL" id="MXV49597.1"/>
    </source>
</evidence>
<dbReference type="Pfam" id="PF14938">
    <property type="entry name" value="SNAP"/>
    <property type="match status" value="1"/>
</dbReference>
<dbReference type="AlphaFoldDB" id="A0A7K1Y4T8"/>
<evidence type="ECO:0008006" key="8">
    <source>
        <dbReference type="Google" id="ProtNLM"/>
    </source>
</evidence>
<evidence type="ECO:0000256" key="5">
    <source>
        <dbReference type="ARBA" id="ARBA00038253"/>
    </source>
</evidence>
<evidence type="ECO:0000313" key="7">
    <source>
        <dbReference type="Proteomes" id="UP000466586"/>
    </source>
</evidence>
<dbReference type="RefSeq" id="WP_160842769.1">
    <property type="nucleotide sequence ID" value="NZ_WVHT01000001.1"/>
</dbReference>
<comment type="subcellular location">
    <subcellularLocation>
        <location evidence="1">Cytoplasm</location>
    </subcellularLocation>
</comment>
<dbReference type="SUPFAM" id="SSF48452">
    <property type="entry name" value="TPR-like"/>
    <property type="match status" value="2"/>
</dbReference>
<organism evidence="6 7">
    <name type="scientific">Hufsiella arboris</name>
    <dbReference type="NCBI Taxonomy" id="2695275"/>
    <lineage>
        <taxon>Bacteria</taxon>
        <taxon>Pseudomonadati</taxon>
        <taxon>Bacteroidota</taxon>
        <taxon>Sphingobacteriia</taxon>
        <taxon>Sphingobacteriales</taxon>
        <taxon>Sphingobacteriaceae</taxon>
        <taxon>Hufsiella</taxon>
    </lineage>
</organism>